<evidence type="ECO:0000313" key="3">
    <source>
        <dbReference type="EMBL" id="MBD2862101.1"/>
    </source>
</evidence>
<feature type="region of interest" description="Disordered" evidence="1">
    <location>
        <begin position="407"/>
        <end position="442"/>
    </location>
</feature>
<comment type="caution">
    <text evidence="3">The sequence shown here is derived from an EMBL/GenBank/DDBJ whole genome shotgun (WGS) entry which is preliminary data.</text>
</comment>
<gene>
    <name evidence="3" type="ORF">IDH45_08915</name>
</gene>
<evidence type="ECO:0000256" key="1">
    <source>
        <dbReference type="SAM" id="MobiDB-lite"/>
    </source>
</evidence>
<evidence type="ECO:0000313" key="4">
    <source>
        <dbReference type="Proteomes" id="UP000639396"/>
    </source>
</evidence>
<evidence type="ECO:0000256" key="2">
    <source>
        <dbReference type="SAM" id="SignalP"/>
    </source>
</evidence>
<reference evidence="3" key="1">
    <citation type="submission" date="2020-09" db="EMBL/GenBank/DDBJ databases">
        <title>A novel bacterium of genus Paenibacillus, isolated from South China Sea.</title>
        <authorList>
            <person name="Huang H."/>
            <person name="Mo K."/>
            <person name="Hu Y."/>
        </authorList>
    </citation>
    <scope>NUCLEOTIDE SEQUENCE</scope>
    <source>
        <strain evidence="3">IB182363</strain>
    </source>
</reference>
<sequence>MRRDKKGVIASKAQKLLLAASVLCLTFSPVTASAGKEGVYASSSVYFTLEKVRYSTASDDSILRFAVQLHNGSEGNVDYNWYGVRVTDASGYSYSAQLTGKNNARVQSGKANEFAYEARLPKGLPADELKVTLFSWSYGSAVAMNDLGSLSVSAAMQTDVQDAPAAVVPMAQADSSYASDSKVSFRLGNEYFVYEDDTWNLYADLVAENISSSGFALPAGLKMRLEDPDGQTVAVTVLDGADKPLLPGKPQRLTVRASVPGDARDGMWDLQFYYASGSESVVLDSLAAGRTAKISSIGDSRAVSDSAGSDSVSVQVESAVVSQNDDGKWVTAKVRVANVRNQVVAIPKLTAMFQAGSGGVSVAASDTAVHPAYLSQGETELFSFSALLPKGIDVDDLQLALFETRNGSAAGSSSTGSGTAGNTGAANTGGTNATGGTNNTNTAAGSKTVPILLAGLQKAQIHQQGSGVPYNLGDHVVLALDEKIDVAVMELNTYENENYGFTTAVAKLKVTNRDTTTLALPDLTLDLTDESGRVYSGTRQTNVISQLASGNSYLVTYSFSVPEASEDKPVTLRMYKAKETIPLAAVSLGYGQEDTTDASWKVYPYAIDIKESDLLLNGLLSSTFTYTLKMNAALTRKDTIIADAAISKLQFDVVDPLGFVIGSQTLPFQGTTRMVNQENTLNFSNLKLNSFSHTNYVKVYELIETPNGVVKRFLGVLK</sequence>
<organism evidence="3 4">
    <name type="scientific">Paenibacillus oceani</name>
    <dbReference type="NCBI Taxonomy" id="2772510"/>
    <lineage>
        <taxon>Bacteria</taxon>
        <taxon>Bacillati</taxon>
        <taxon>Bacillota</taxon>
        <taxon>Bacilli</taxon>
        <taxon>Bacillales</taxon>
        <taxon>Paenibacillaceae</taxon>
        <taxon>Paenibacillus</taxon>
    </lineage>
</organism>
<dbReference type="RefSeq" id="WP_190926682.1">
    <property type="nucleotide sequence ID" value="NZ_JACXJA010000008.1"/>
</dbReference>
<keyword evidence="4" id="KW-1185">Reference proteome</keyword>
<keyword evidence="2" id="KW-0732">Signal</keyword>
<protein>
    <submittedName>
        <fullName evidence="3">Uncharacterized protein</fullName>
    </submittedName>
</protein>
<dbReference type="Proteomes" id="UP000639396">
    <property type="component" value="Unassembled WGS sequence"/>
</dbReference>
<accession>A0A927C9B2</accession>
<feature type="signal peptide" evidence="2">
    <location>
        <begin position="1"/>
        <end position="32"/>
    </location>
</feature>
<name>A0A927C9B2_9BACL</name>
<feature type="chain" id="PRO_5039358423" evidence="2">
    <location>
        <begin position="33"/>
        <end position="718"/>
    </location>
</feature>
<dbReference type="EMBL" id="JACXJA010000008">
    <property type="protein sequence ID" value="MBD2862101.1"/>
    <property type="molecule type" value="Genomic_DNA"/>
</dbReference>
<proteinExistence type="predicted"/>
<dbReference type="AlphaFoldDB" id="A0A927C9B2"/>